<feature type="domain" description="NTF2" evidence="1">
    <location>
        <begin position="21"/>
        <end position="134"/>
    </location>
</feature>
<organism evidence="2 3">
    <name type="scientific">Fadolivirus FV1/VV64</name>
    <dbReference type="NCBI Taxonomy" id="3070911"/>
    <lineage>
        <taxon>Viruses</taxon>
        <taxon>Varidnaviria</taxon>
        <taxon>Bamfordvirae</taxon>
        <taxon>Nucleocytoviricota</taxon>
        <taxon>Megaviricetes</taxon>
        <taxon>Imitervirales</taxon>
        <taxon>Mimiviridae</taxon>
        <taxon>Klosneuvirinae</taxon>
        <taxon>Fadolivirus</taxon>
        <taxon>Fadolivirus algeromassiliense</taxon>
    </lineage>
</organism>
<dbReference type="InterPro" id="IPR002075">
    <property type="entry name" value="NTF2_dom"/>
</dbReference>
<reference evidence="2 3" key="1">
    <citation type="submission" date="2020-04" db="EMBL/GenBank/DDBJ databases">
        <title>Advantages and limits of metagenomic assembly and binning of a giant virus.</title>
        <authorList>
            <person name="Schulz F."/>
            <person name="Andreani J."/>
            <person name="Francis R."/>
            <person name="Boudjemaa H."/>
            <person name="Bou Khalil J.Y."/>
            <person name="Lee J."/>
            <person name="La Scola B."/>
            <person name="Woyke T."/>
        </authorList>
    </citation>
    <scope>NUCLEOTIDE SEQUENCE [LARGE SCALE GENOMIC DNA]</scope>
    <source>
        <strain evidence="2 3">FV1/VV64</strain>
    </source>
</reference>
<accession>A0A7D3USR2</accession>
<evidence type="ECO:0000313" key="2">
    <source>
        <dbReference type="EMBL" id="QKF93730.1"/>
    </source>
</evidence>
<dbReference type="InterPro" id="IPR045875">
    <property type="entry name" value="NTF2"/>
</dbReference>
<dbReference type="SUPFAM" id="SSF54427">
    <property type="entry name" value="NTF2-like"/>
    <property type="match status" value="1"/>
</dbReference>
<dbReference type="Pfam" id="PF02136">
    <property type="entry name" value="NTF2"/>
    <property type="match status" value="1"/>
</dbReference>
<name>A0A7D3USR2_9VIRU</name>
<gene>
    <name evidence="2" type="ORF">Fadolivirus_1_272</name>
</gene>
<dbReference type="Proteomes" id="UP001162001">
    <property type="component" value="Segment"/>
</dbReference>
<dbReference type="EMBL" id="MT418680">
    <property type="protein sequence ID" value="QKF93730.1"/>
    <property type="molecule type" value="Genomic_DNA"/>
</dbReference>
<dbReference type="InterPro" id="IPR032710">
    <property type="entry name" value="NTF2-like_dom_sf"/>
</dbReference>
<keyword evidence="3" id="KW-1185">Reference proteome</keyword>
<evidence type="ECO:0000259" key="1">
    <source>
        <dbReference type="PROSITE" id="PS50177"/>
    </source>
</evidence>
<dbReference type="InterPro" id="IPR018222">
    <property type="entry name" value="Nuclear_transport_factor_2_euk"/>
</dbReference>
<dbReference type="PANTHER" id="PTHR12612">
    <property type="entry name" value="NUCLEAR TRANSPORT FACTOR 2"/>
    <property type="match status" value="1"/>
</dbReference>
<sequence>MSFNLIRTPNLIDVRPIYKNIADEFCKYYYTLYDSNFPMLHTVYYSDAQFTYQDVEFTGFNNLLHALINHGIYKFTHHSLNITAQPIGPNDIMILVCGLLSLNDSIYQNKFVETIYLHRDEINNMRVCSTVFKIVD</sequence>
<dbReference type="Gene3D" id="3.10.450.50">
    <property type="match status" value="1"/>
</dbReference>
<dbReference type="PROSITE" id="PS50177">
    <property type="entry name" value="NTF2_DOMAIN"/>
    <property type="match status" value="1"/>
</dbReference>
<evidence type="ECO:0000313" key="3">
    <source>
        <dbReference type="Proteomes" id="UP001162001"/>
    </source>
</evidence>
<proteinExistence type="predicted"/>
<protein>
    <submittedName>
        <fullName evidence="2">Nuclear transport factor 2</fullName>
    </submittedName>
</protein>